<sequence>MAATVLSIFSSAKQALTGSAKASELFQQTSPEVDGEACTHDCDSCTVKYPRNFKIEQTHPLYGNIKPWSTHVLVATSKTDWVRSVEDERGSVMEAFGHASKPSNGRLMLSASNMPTPSNRADYSEPTTLLVLPAFTIVENVTPPAVPSLITKYISLAPTTSDPLTPSHPLPTTIPSSRSAVGDMTARPCPHRAVVLLCSHRTRDARCGQSAPLIKKELERHLRALGLDRDLDDERPGGVGIYFVNHVGGHKYSANMMVYRRPDAFGIDHVERAKLPPGQEPQIVKPVVEEGAEGEGEEKGVVGAAQCIWLARVRPEDCENIVKYTILQGKVLKGDKQLRGGFDRATGMMSW</sequence>
<dbReference type="Proteomes" id="UP001497680">
    <property type="component" value="Unassembled WGS sequence"/>
</dbReference>
<protein>
    <submittedName>
        <fullName evidence="1">Actin patches distal protein</fullName>
    </submittedName>
</protein>
<keyword evidence="2" id="KW-1185">Reference proteome</keyword>
<reference evidence="1 2" key="1">
    <citation type="journal article" date="2022" name="New Phytol.">
        <title>Ecological generalism drives hyperdiversity of secondary metabolite gene clusters in xylarialean endophytes.</title>
        <authorList>
            <person name="Franco M.E.E."/>
            <person name="Wisecaver J.H."/>
            <person name="Arnold A.E."/>
            <person name="Ju Y.M."/>
            <person name="Slot J.C."/>
            <person name="Ahrendt S."/>
            <person name="Moore L.P."/>
            <person name="Eastman K.E."/>
            <person name="Scott K."/>
            <person name="Konkel Z."/>
            <person name="Mondo S.J."/>
            <person name="Kuo A."/>
            <person name="Hayes R.D."/>
            <person name="Haridas S."/>
            <person name="Andreopoulos B."/>
            <person name="Riley R."/>
            <person name="LaButti K."/>
            <person name="Pangilinan J."/>
            <person name="Lipzen A."/>
            <person name="Amirebrahimi M."/>
            <person name="Yan J."/>
            <person name="Adam C."/>
            <person name="Keymanesh K."/>
            <person name="Ng V."/>
            <person name="Louie K."/>
            <person name="Northen T."/>
            <person name="Drula E."/>
            <person name="Henrissat B."/>
            <person name="Hsieh H.M."/>
            <person name="Youens-Clark K."/>
            <person name="Lutzoni F."/>
            <person name="Miadlikowska J."/>
            <person name="Eastwood D.C."/>
            <person name="Hamelin R.C."/>
            <person name="Grigoriev I.V."/>
            <person name="U'Ren J.M."/>
        </authorList>
    </citation>
    <scope>NUCLEOTIDE SEQUENCE [LARGE SCALE GENOMIC DNA]</scope>
    <source>
        <strain evidence="1 2">ER1909</strain>
    </source>
</reference>
<accession>A0ACC0D7G4</accession>
<dbReference type="EMBL" id="MU394300">
    <property type="protein sequence ID" value="KAI6088642.1"/>
    <property type="molecule type" value="Genomic_DNA"/>
</dbReference>
<gene>
    <name evidence="1" type="ORF">F4821DRAFT_277104</name>
</gene>
<evidence type="ECO:0000313" key="1">
    <source>
        <dbReference type="EMBL" id="KAI6088642.1"/>
    </source>
</evidence>
<organism evidence="1 2">
    <name type="scientific">Hypoxylon rubiginosum</name>
    <dbReference type="NCBI Taxonomy" id="110542"/>
    <lineage>
        <taxon>Eukaryota</taxon>
        <taxon>Fungi</taxon>
        <taxon>Dikarya</taxon>
        <taxon>Ascomycota</taxon>
        <taxon>Pezizomycotina</taxon>
        <taxon>Sordariomycetes</taxon>
        <taxon>Xylariomycetidae</taxon>
        <taxon>Xylariales</taxon>
        <taxon>Hypoxylaceae</taxon>
        <taxon>Hypoxylon</taxon>
    </lineage>
</organism>
<evidence type="ECO:0000313" key="2">
    <source>
        <dbReference type="Proteomes" id="UP001497680"/>
    </source>
</evidence>
<proteinExistence type="predicted"/>
<comment type="caution">
    <text evidence="1">The sequence shown here is derived from an EMBL/GenBank/DDBJ whole genome shotgun (WGS) entry which is preliminary data.</text>
</comment>
<name>A0ACC0D7G4_9PEZI</name>